<reference evidence="1 2" key="1">
    <citation type="journal article" date="2015" name="Genome Announc.">
        <title>Complete Genome Sequence of Steroid-Transforming Nocardioides simplex VKM Ac-2033D.</title>
        <authorList>
            <person name="Shtratnikova V.Y."/>
            <person name="Schelkunov M.I."/>
            <person name="Pekov Y.A."/>
            <person name="Fokina V.V."/>
            <person name="Logacheva M.D."/>
            <person name="Sokolov S.L."/>
            <person name="Bragin E.Y."/>
            <person name="Ashapkin V.V."/>
            <person name="Donova M.V."/>
        </authorList>
    </citation>
    <scope>NUCLEOTIDE SEQUENCE [LARGE SCALE GENOMIC DNA]</scope>
    <source>
        <strain evidence="1 2">VKM Ac-2033D</strain>
    </source>
</reference>
<name>A0A0A1DHN4_NOCSI</name>
<accession>A0A0A1DHN4</accession>
<proteinExistence type="predicted"/>
<dbReference type="Proteomes" id="UP000030300">
    <property type="component" value="Chromosome"/>
</dbReference>
<dbReference type="EMBL" id="CP009896">
    <property type="protein sequence ID" value="AIY16142.3"/>
    <property type="molecule type" value="Genomic_DNA"/>
</dbReference>
<evidence type="ECO:0000313" key="1">
    <source>
        <dbReference type="EMBL" id="AIY16142.3"/>
    </source>
</evidence>
<dbReference type="STRING" id="2045.KR76_04080"/>
<gene>
    <name evidence="1" type="ORF">KR76_04080</name>
</gene>
<protein>
    <submittedName>
        <fullName evidence="1">Uncharacterized protein</fullName>
    </submittedName>
</protein>
<keyword evidence="2" id="KW-1185">Reference proteome</keyword>
<evidence type="ECO:0000313" key="2">
    <source>
        <dbReference type="Proteomes" id="UP000030300"/>
    </source>
</evidence>
<dbReference type="KEGG" id="psim:KR76_04080"/>
<dbReference type="RefSeq" id="WP_038676821.1">
    <property type="nucleotide sequence ID" value="NZ_JAAARG010000208.1"/>
</dbReference>
<dbReference type="eggNOG" id="ENOG5033FTN">
    <property type="taxonomic scope" value="Bacteria"/>
</dbReference>
<organism evidence="1 2">
    <name type="scientific">Nocardioides simplex</name>
    <name type="common">Arthrobacter simplex</name>
    <dbReference type="NCBI Taxonomy" id="2045"/>
    <lineage>
        <taxon>Bacteria</taxon>
        <taxon>Bacillati</taxon>
        <taxon>Actinomycetota</taxon>
        <taxon>Actinomycetes</taxon>
        <taxon>Propionibacteriales</taxon>
        <taxon>Nocardioidaceae</taxon>
        <taxon>Pimelobacter</taxon>
    </lineage>
</organism>
<dbReference type="AlphaFoldDB" id="A0A0A1DHN4"/>
<sequence length="153" mass="16354">MAQPPFAEVSDLAAWVGQEIPAEDPRATAVLLAASQVVIAEVGPKVAEDWAEVPGDVSAITVQVAARVWFNPQGLIADSIDDYSRRWDQGGESGIYLTSGERDLLSKYRTKAKGLWALGTTRGDDCADQYLDVVNADTPGTLEEPIPFLPPGA</sequence>